<dbReference type="Proteomes" id="UP000198983">
    <property type="component" value="Chromosome I"/>
</dbReference>
<evidence type="ECO:0000313" key="2">
    <source>
        <dbReference type="Proteomes" id="UP000198983"/>
    </source>
</evidence>
<organism evidence="1 2">
    <name type="scientific">Actinopolymorpha singaporensis</name>
    <dbReference type="NCBI Taxonomy" id="117157"/>
    <lineage>
        <taxon>Bacteria</taxon>
        <taxon>Bacillati</taxon>
        <taxon>Actinomycetota</taxon>
        <taxon>Actinomycetes</taxon>
        <taxon>Propionibacteriales</taxon>
        <taxon>Actinopolymorphaceae</taxon>
        <taxon>Actinopolymorpha</taxon>
    </lineage>
</organism>
<name>A0A1H1XGW5_9ACTN</name>
<gene>
    <name evidence="1" type="ORF">SAMN04489717_4971</name>
</gene>
<sequence>MTEVPEGAAMRVVCPRCGGTGAVTVERSAVELHGDRTGTGLVRRPCDTCDGEFWLPGVAGFA</sequence>
<evidence type="ECO:0000313" key="1">
    <source>
        <dbReference type="EMBL" id="SDT08371.1"/>
    </source>
</evidence>
<dbReference type="OrthoDB" id="3829890at2"/>
<accession>A0A1H1XGW5</accession>
<proteinExistence type="predicted"/>
<dbReference type="RefSeq" id="WP_092655968.1">
    <property type="nucleotide sequence ID" value="NZ_LT629732.1"/>
</dbReference>
<dbReference type="STRING" id="117157.SAMN04489717_4971"/>
<dbReference type="AlphaFoldDB" id="A0A1H1XGW5"/>
<protein>
    <submittedName>
        <fullName evidence="1">Uncharacterized protein</fullName>
    </submittedName>
</protein>
<reference evidence="1 2" key="1">
    <citation type="submission" date="2016-10" db="EMBL/GenBank/DDBJ databases">
        <authorList>
            <person name="de Groot N.N."/>
        </authorList>
    </citation>
    <scope>NUCLEOTIDE SEQUENCE [LARGE SCALE GENOMIC DNA]</scope>
    <source>
        <strain evidence="1 2">DSM 22024</strain>
    </source>
</reference>
<keyword evidence="2" id="KW-1185">Reference proteome</keyword>
<dbReference type="EMBL" id="LT629732">
    <property type="protein sequence ID" value="SDT08371.1"/>
    <property type="molecule type" value="Genomic_DNA"/>
</dbReference>